<reference evidence="2 3" key="1">
    <citation type="journal article" date="2020" name="Microb. Genom.">
        <title>Genetic diversity of clinical and environmental Mucorales isolates obtained from an investigation of mucormycosis cases among solid organ transplant recipients.</title>
        <authorList>
            <person name="Nguyen M.H."/>
            <person name="Kaul D."/>
            <person name="Muto C."/>
            <person name="Cheng S.J."/>
            <person name="Richter R.A."/>
            <person name="Bruno V.M."/>
            <person name="Liu G."/>
            <person name="Beyhan S."/>
            <person name="Sundermann A.J."/>
            <person name="Mounaud S."/>
            <person name="Pasculle A.W."/>
            <person name="Nierman W.C."/>
            <person name="Driscoll E."/>
            <person name="Cumbie R."/>
            <person name="Clancy C.J."/>
            <person name="Dupont C.L."/>
        </authorList>
    </citation>
    <scope>NUCLEOTIDE SEQUENCE [LARGE SCALE GENOMIC DNA]</scope>
    <source>
        <strain evidence="2 3">GL24</strain>
    </source>
</reference>
<dbReference type="InterPro" id="IPR035911">
    <property type="entry name" value="MurE/MurF_N"/>
</dbReference>
<dbReference type="Gene3D" id="3.40.1390.10">
    <property type="entry name" value="MurE/MurF, N-terminal domain"/>
    <property type="match status" value="1"/>
</dbReference>
<dbReference type="SUPFAM" id="SSF63418">
    <property type="entry name" value="MurE/MurF N-terminal domain"/>
    <property type="match status" value="1"/>
</dbReference>
<organism evidence="2 3">
    <name type="scientific">Rhizopus delemar</name>
    <dbReference type="NCBI Taxonomy" id="936053"/>
    <lineage>
        <taxon>Eukaryota</taxon>
        <taxon>Fungi</taxon>
        <taxon>Fungi incertae sedis</taxon>
        <taxon>Mucoromycota</taxon>
        <taxon>Mucoromycotina</taxon>
        <taxon>Mucoromycetes</taxon>
        <taxon>Mucorales</taxon>
        <taxon>Mucorineae</taxon>
        <taxon>Rhizopodaceae</taxon>
        <taxon>Rhizopus</taxon>
    </lineage>
</organism>
<protein>
    <submittedName>
        <fullName evidence="2">Uncharacterized protein</fullName>
    </submittedName>
</protein>
<gene>
    <name evidence="2" type="ORF">G6F50_017720</name>
</gene>
<proteinExistence type="predicted"/>
<dbReference type="AlphaFoldDB" id="A0A9P7BZD3"/>
<feature type="region of interest" description="Disordered" evidence="1">
    <location>
        <begin position="45"/>
        <end position="107"/>
    </location>
</feature>
<feature type="compositionally biased region" description="Basic and acidic residues" evidence="1">
    <location>
        <begin position="64"/>
        <end position="94"/>
    </location>
</feature>
<evidence type="ECO:0000313" key="2">
    <source>
        <dbReference type="EMBL" id="KAG1529846.1"/>
    </source>
</evidence>
<comment type="caution">
    <text evidence="2">The sequence shown here is derived from an EMBL/GenBank/DDBJ whole genome shotgun (WGS) entry which is preliminary data.</text>
</comment>
<dbReference type="Proteomes" id="UP000740926">
    <property type="component" value="Unassembled WGS sequence"/>
</dbReference>
<sequence>MKRTQLSLIAHWAGGEIHGDDVAIDAVSNDTRSLGPGSLYCPAGRAAAADRAAAGAGGRQRAGAGEDRHRHAARPRDRGVRDYRQQWQDQREEPAAVDPAAGGAARA</sequence>
<evidence type="ECO:0000313" key="3">
    <source>
        <dbReference type="Proteomes" id="UP000740926"/>
    </source>
</evidence>
<accession>A0A9P7BZD3</accession>
<dbReference type="EMBL" id="JAANIU010013882">
    <property type="protein sequence ID" value="KAG1529846.1"/>
    <property type="molecule type" value="Genomic_DNA"/>
</dbReference>
<evidence type="ECO:0000256" key="1">
    <source>
        <dbReference type="SAM" id="MobiDB-lite"/>
    </source>
</evidence>
<keyword evidence="3" id="KW-1185">Reference proteome</keyword>
<feature type="compositionally biased region" description="Low complexity" evidence="1">
    <location>
        <begin position="45"/>
        <end position="54"/>
    </location>
</feature>
<feature type="compositionally biased region" description="Low complexity" evidence="1">
    <location>
        <begin position="96"/>
        <end position="107"/>
    </location>
</feature>
<name>A0A9P7BZD3_9FUNG</name>